<proteinExistence type="predicted"/>
<dbReference type="Proteomes" id="UP000886674">
    <property type="component" value="Unassembled WGS sequence"/>
</dbReference>
<sequence length="93" mass="10519">MPTLLKTTLMFTVLCWLHPAQAFFCISFGGNGKTKTHPSYRQHYYRPPPPLLLAPPVTAQPRLEPAQPLPAIAPVEEEPVIIQGYRFRPLPQE</sequence>
<name>A0A9E4NN10_9GAMM</name>
<gene>
    <name evidence="1" type="ORF">JAY77_16185</name>
</gene>
<evidence type="ECO:0000313" key="1">
    <source>
        <dbReference type="EMBL" id="MCG7979670.1"/>
    </source>
</evidence>
<organism evidence="1 2">
    <name type="scientific">Candidatus Thiodiazotropha taylori</name>
    <dbReference type="NCBI Taxonomy" id="2792791"/>
    <lineage>
        <taxon>Bacteria</taxon>
        <taxon>Pseudomonadati</taxon>
        <taxon>Pseudomonadota</taxon>
        <taxon>Gammaproteobacteria</taxon>
        <taxon>Chromatiales</taxon>
        <taxon>Sedimenticolaceae</taxon>
        <taxon>Candidatus Thiodiazotropha</taxon>
    </lineage>
</organism>
<protein>
    <submittedName>
        <fullName evidence="1">Uncharacterized protein</fullName>
    </submittedName>
</protein>
<evidence type="ECO:0000313" key="2">
    <source>
        <dbReference type="Proteomes" id="UP000886674"/>
    </source>
</evidence>
<dbReference type="EMBL" id="JAEPCR010000080">
    <property type="protein sequence ID" value="MCG7979670.1"/>
    <property type="molecule type" value="Genomic_DNA"/>
</dbReference>
<dbReference type="AlphaFoldDB" id="A0A9E4NN10"/>
<accession>A0A9E4NN10</accession>
<comment type="caution">
    <text evidence="1">The sequence shown here is derived from an EMBL/GenBank/DDBJ whole genome shotgun (WGS) entry which is preliminary data.</text>
</comment>
<reference evidence="1" key="1">
    <citation type="journal article" date="2021" name="Proc. Natl. Acad. Sci. U.S.A.">
        <title>Global biogeography of chemosynthetic symbionts reveals both localized and globally distributed symbiont groups. .</title>
        <authorList>
            <person name="Osvatic J.T."/>
            <person name="Wilkins L.G.E."/>
            <person name="Leibrecht L."/>
            <person name="Leray M."/>
            <person name="Zauner S."/>
            <person name="Polzin J."/>
            <person name="Camacho Y."/>
            <person name="Gros O."/>
            <person name="van Gils J.A."/>
            <person name="Eisen J.A."/>
            <person name="Petersen J.M."/>
            <person name="Yuen B."/>
        </authorList>
    </citation>
    <scope>NUCLEOTIDE SEQUENCE</scope>
    <source>
        <strain evidence="1">MAGclacostrist055</strain>
    </source>
</reference>